<dbReference type="InterPro" id="IPR050624">
    <property type="entry name" value="HTH-type_Tx_Regulator"/>
</dbReference>
<keyword evidence="5" id="KW-1185">Reference proteome</keyword>
<dbReference type="Proteomes" id="UP001623661">
    <property type="component" value="Unassembled WGS sequence"/>
</dbReference>
<organism evidence="4 5">
    <name type="scientific">Candidatus Clostridium radicumherbarum</name>
    <dbReference type="NCBI Taxonomy" id="3381662"/>
    <lineage>
        <taxon>Bacteria</taxon>
        <taxon>Bacillati</taxon>
        <taxon>Bacillota</taxon>
        <taxon>Clostridia</taxon>
        <taxon>Eubacteriales</taxon>
        <taxon>Clostridiaceae</taxon>
        <taxon>Clostridium</taxon>
    </lineage>
</organism>
<evidence type="ECO:0000259" key="3">
    <source>
        <dbReference type="PROSITE" id="PS50977"/>
    </source>
</evidence>
<dbReference type="InterPro" id="IPR001647">
    <property type="entry name" value="HTH_TetR"/>
</dbReference>
<comment type="caution">
    <text evidence="4">The sequence shown here is derived from an EMBL/GenBank/DDBJ whole genome shotgun (WGS) entry which is preliminary data.</text>
</comment>
<dbReference type="RefSeq" id="WP_406765415.1">
    <property type="nucleotide sequence ID" value="NZ_JBJHZY010000002.1"/>
</dbReference>
<feature type="DNA-binding region" description="H-T-H motif" evidence="2">
    <location>
        <begin position="74"/>
        <end position="93"/>
    </location>
</feature>
<proteinExistence type="predicted"/>
<evidence type="ECO:0000256" key="1">
    <source>
        <dbReference type="ARBA" id="ARBA00023125"/>
    </source>
</evidence>
<dbReference type="PANTHER" id="PTHR43479:SF11">
    <property type="entry name" value="ACREF_ENVCD OPERON REPRESSOR-RELATED"/>
    <property type="match status" value="1"/>
</dbReference>
<dbReference type="PROSITE" id="PS01081">
    <property type="entry name" value="HTH_TETR_1"/>
    <property type="match status" value="1"/>
</dbReference>
<dbReference type="Pfam" id="PF00440">
    <property type="entry name" value="TetR_N"/>
    <property type="match status" value="1"/>
</dbReference>
<protein>
    <submittedName>
        <fullName evidence="4">TetR/AcrR family transcriptional regulator</fullName>
    </submittedName>
</protein>
<feature type="domain" description="HTH tetR-type" evidence="3">
    <location>
        <begin position="51"/>
        <end position="111"/>
    </location>
</feature>
<dbReference type="InterPro" id="IPR036271">
    <property type="entry name" value="Tet_transcr_reg_TetR-rel_C_sf"/>
</dbReference>
<dbReference type="EMBL" id="JBJHZY010000002">
    <property type="protein sequence ID" value="MFL0268792.1"/>
    <property type="molecule type" value="Genomic_DNA"/>
</dbReference>
<sequence length="247" mass="28930">MALLGSCNRFGNKSKKFIYLLTTVVNYAIIDQKGQNKGSVIVISKFLNLEPEKRERILNAAINEFAQKGFKNASTNEIVKEAGISKGLLFHYFKNKKQLYLFLYDYLMEIMKEEYFQKLWLDEKDFLEKMRMAALTKLELFRKYPLIFKFFLTAYSETDGEVRNEVADRNQKLMEINLPRIYDNVDLSNVRDGVDHQKAINLIVWALEGYANSKIPEFKTMGEDEFSDMVTEMGTYLEILKKCFFKS</sequence>
<keyword evidence="1 2" id="KW-0238">DNA-binding</keyword>
<dbReference type="Gene3D" id="1.10.357.10">
    <property type="entry name" value="Tetracycline Repressor, domain 2"/>
    <property type="match status" value="1"/>
</dbReference>
<dbReference type="InterPro" id="IPR023772">
    <property type="entry name" value="DNA-bd_HTH_TetR-type_CS"/>
</dbReference>
<reference evidence="4 5" key="1">
    <citation type="submission" date="2024-11" db="EMBL/GenBank/DDBJ databases">
        <authorList>
            <person name="Heng Y.C."/>
            <person name="Lim A.C.H."/>
            <person name="Lee J.K.Y."/>
            <person name="Kittelmann S."/>
        </authorList>
    </citation>
    <scope>NUCLEOTIDE SEQUENCE [LARGE SCALE GENOMIC DNA]</scope>
    <source>
        <strain evidence="4 5">WILCCON 0202</strain>
    </source>
</reference>
<gene>
    <name evidence="4" type="ORF">ACJDUH_11880</name>
</gene>
<dbReference type="SUPFAM" id="SSF46689">
    <property type="entry name" value="Homeodomain-like"/>
    <property type="match status" value="1"/>
</dbReference>
<dbReference type="PANTHER" id="PTHR43479">
    <property type="entry name" value="ACREF/ENVCD OPERON REPRESSOR-RELATED"/>
    <property type="match status" value="1"/>
</dbReference>
<evidence type="ECO:0000313" key="5">
    <source>
        <dbReference type="Proteomes" id="UP001623661"/>
    </source>
</evidence>
<dbReference type="SUPFAM" id="SSF48498">
    <property type="entry name" value="Tetracyclin repressor-like, C-terminal domain"/>
    <property type="match status" value="1"/>
</dbReference>
<evidence type="ECO:0000256" key="2">
    <source>
        <dbReference type="PROSITE-ProRule" id="PRU00335"/>
    </source>
</evidence>
<dbReference type="Gene3D" id="1.10.10.60">
    <property type="entry name" value="Homeodomain-like"/>
    <property type="match status" value="1"/>
</dbReference>
<name>A0ABW8TSV0_9CLOT</name>
<evidence type="ECO:0000313" key="4">
    <source>
        <dbReference type="EMBL" id="MFL0268792.1"/>
    </source>
</evidence>
<dbReference type="PRINTS" id="PR00455">
    <property type="entry name" value="HTHTETR"/>
</dbReference>
<dbReference type="PROSITE" id="PS50977">
    <property type="entry name" value="HTH_TETR_2"/>
    <property type="match status" value="1"/>
</dbReference>
<accession>A0ABW8TSV0</accession>
<dbReference type="InterPro" id="IPR009057">
    <property type="entry name" value="Homeodomain-like_sf"/>
</dbReference>